<gene>
    <name evidence="2" type="ORF">UHOR_03959</name>
</gene>
<feature type="compositionally biased region" description="Basic and acidic residues" evidence="1">
    <location>
        <begin position="111"/>
        <end position="122"/>
    </location>
</feature>
<sequence>MVVTRRQASGDQQKSQGSAADTKGTKRQNNQVKSEEPEKQEQAADDDDSKAGNTKAKDSEEPAPKKPKTSTAIKNSDMDSILEVQQSELESHSDALTWLHSSAAWTLSHPDIPDGKGEKDTAEEGGETVRTPPEPYENKRAGADAEGHLSFPNSDLTAFQTLLCAILLSKPISHQLGLRTIETLLNKPYYFRSAKDLIDAGNEGRRAGLWEARTRHKEKTAVQLGSLAEGIVSLCGEDTDSQDNLRPILDKALSQASNKDDSFEVAEQIKAVLTKEINGLGPGGVEIFLRRVQSQWGAVFPFADDRALIAAVKFDLISEGDLEKGKEHATKKLAEQVAEHVGFPIEDGKKEEDEEAECGRWWFVRTLDVLIGLDIEKKIDEAAKQAKG</sequence>
<feature type="region of interest" description="Disordered" evidence="1">
    <location>
        <begin position="1"/>
        <end position="77"/>
    </location>
</feature>
<feature type="region of interest" description="Disordered" evidence="1">
    <location>
        <begin position="108"/>
        <end position="147"/>
    </location>
</feature>
<evidence type="ECO:0000313" key="2">
    <source>
        <dbReference type="EMBL" id="CCF48040.1"/>
    </source>
</evidence>
<reference evidence="2 3" key="1">
    <citation type="journal article" date="2012" name="Plant Cell">
        <title>Genome comparison of barley and maize smut fungi reveals targeted loss of RNA silencing components and species-specific presence of transposable elements.</title>
        <authorList>
            <person name="Laurie J.D."/>
            <person name="Ali S."/>
            <person name="Linning R."/>
            <person name="Mannhaupt G."/>
            <person name="Wong P."/>
            <person name="Gueldener U."/>
            <person name="Muensterkoetter M."/>
            <person name="Moore R."/>
            <person name="Kahmann R."/>
            <person name="Bakkeren G."/>
            <person name="Schirawski J."/>
        </authorList>
    </citation>
    <scope>NUCLEOTIDE SEQUENCE [LARGE SCALE GENOMIC DNA]</scope>
    <source>
        <strain evidence="3">Uh4875-4</strain>
    </source>
</reference>
<feature type="compositionally biased region" description="Polar residues" evidence="1">
    <location>
        <begin position="1"/>
        <end position="19"/>
    </location>
</feature>
<evidence type="ECO:0000313" key="3">
    <source>
        <dbReference type="Proteomes" id="UP000006174"/>
    </source>
</evidence>
<keyword evidence="3" id="KW-1185">Reference proteome</keyword>
<feature type="compositionally biased region" description="Basic and acidic residues" evidence="1">
    <location>
        <begin position="55"/>
        <end position="64"/>
    </location>
</feature>
<dbReference type="OMA" id="WEARTQH"/>
<dbReference type="HOGENOM" id="CLU_054585_0_0_1"/>
<proteinExistence type="predicted"/>
<comment type="caution">
    <text evidence="2">The sequence shown here is derived from an EMBL/GenBank/DDBJ whole genome shotgun (WGS) entry which is preliminary data.</text>
</comment>
<name>I2FM97_USTHO</name>
<dbReference type="eggNOG" id="ENOG502S5UV">
    <property type="taxonomic scope" value="Eukaryota"/>
</dbReference>
<dbReference type="Proteomes" id="UP000006174">
    <property type="component" value="Unassembled WGS sequence"/>
</dbReference>
<feature type="compositionally biased region" description="Basic and acidic residues" evidence="1">
    <location>
        <begin position="33"/>
        <end position="42"/>
    </location>
</feature>
<dbReference type="EMBL" id="CAGI01000064">
    <property type="protein sequence ID" value="CCF48040.1"/>
    <property type="molecule type" value="Genomic_DNA"/>
</dbReference>
<accession>I2FM97</accession>
<dbReference type="OrthoDB" id="4676at2759"/>
<dbReference type="AlphaFoldDB" id="I2FM97"/>
<protein>
    <submittedName>
        <fullName evidence="2">Uncharacterized protein</fullName>
    </submittedName>
</protein>
<organism evidence="2 3">
    <name type="scientific">Ustilago hordei</name>
    <name type="common">Barley covered smut fungus</name>
    <dbReference type="NCBI Taxonomy" id="120017"/>
    <lineage>
        <taxon>Eukaryota</taxon>
        <taxon>Fungi</taxon>
        <taxon>Dikarya</taxon>
        <taxon>Basidiomycota</taxon>
        <taxon>Ustilaginomycotina</taxon>
        <taxon>Ustilaginomycetes</taxon>
        <taxon>Ustilaginales</taxon>
        <taxon>Ustilaginaceae</taxon>
        <taxon>Ustilago</taxon>
    </lineage>
</organism>
<feature type="compositionally biased region" description="Basic and acidic residues" evidence="1">
    <location>
        <begin position="136"/>
        <end position="147"/>
    </location>
</feature>
<evidence type="ECO:0000256" key="1">
    <source>
        <dbReference type="SAM" id="MobiDB-lite"/>
    </source>
</evidence>